<sequence length="117" mass="13389">MIFTGFSWIRLTQLLSLGLTKEQLYFIVIFIGIFTCYYIIQPIIHWFVALQSTKVISYLITSMLVLICMLGFSVHQSDDVISSLIRTALQSLAAFGCMLFIVRIFEVIVKRGKKKSV</sequence>
<feature type="transmembrane region" description="Helical" evidence="1">
    <location>
        <begin position="24"/>
        <end position="48"/>
    </location>
</feature>
<evidence type="ECO:0000256" key="1">
    <source>
        <dbReference type="SAM" id="Phobius"/>
    </source>
</evidence>
<evidence type="ECO:0000313" key="2">
    <source>
        <dbReference type="EMBL" id="GGB53381.1"/>
    </source>
</evidence>
<reference evidence="2" key="2">
    <citation type="submission" date="2020-09" db="EMBL/GenBank/DDBJ databases">
        <authorList>
            <person name="Sun Q."/>
            <person name="Zhou Y."/>
        </authorList>
    </citation>
    <scope>NUCLEOTIDE SEQUENCE</scope>
    <source>
        <strain evidence="2">CGMCC 1.15454</strain>
    </source>
</reference>
<keyword evidence="1" id="KW-1133">Transmembrane helix</keyword>
<organism evidence="2 3">
    <name type="scientific">Lentibacillus populi</name>
    <dbReference type="NCBI Taxonomy" id="1827502"/>
    <lineage>
        <taxon>Bacteria</taxon>
        <taxon>Bacillati</taxon>
        <taxon>Bacillota</taxon>
        <taxon>Bacilli</taxon>
        <taxon>Bacillales</taxon>
        <taxon>Bacillaceae</taxon>
        <taxon>Lentibacillus</taxon>
    </lineage>
</organism>
<dbReference type="AlphaFoldDB" id="A0A9W5X737"/>
<protein>
    <submittedName>
        <fullName evidence="2">Uncharacterized protein</fullName>
    </submittedName>
</protein>
<dbReference type="EMBL" id="BMJD01000034">
    <property type="protein sequence ID" value="GGB53381.1"/>
    <property type="molecule type" value="Genomic_DNA"/>
</dbReference>
<keyword evidence="1" id="KW-0812">Transmembrane</keyword>
<keyword evidence="1" id="KW-0472">Membrane</keyword>
<keyword evidence="3" id="KW-1185">Reference proteome</keyword>
<feature type="transmembrane region" description="Helical" evidence="1">
    <location>
        <begin position="87"/>
        <end position="105"/>
    </location>
</feature>
<dbReference type="RefSeq" id="WP_088050002.1">
    <property type="nucleotide sequence ID" value="NZ_BMJD01000034.1"/>
</dbReference>
<reference evidence="2" key="1">
    <citation type="journal article" date="2014" name="Int. J. Syst. Evol. Microbiol.">
        <title>Complete genome sequence of Corynebacterium casei LMG S-19264T (=DSM 44701T), isolated from a smear-ripened cheese.</title>
        <authorList>
            <consortium name="US DOE Joint Genome Institute (JGI-PGF)"/>
            <person name="Walter F."/>
            <person name="Albersmeier A."/>
            <person name="Kalinowski J."/>
            <person name="Ruckert C."/>
        </authorList>
    </citation>
    <scope>NUCLEOTIDE SEQUENCE</scope>
    <source>
        <strain evidence="2">CGMCC 1.15454</strain>
    </source>
</reference>
<dbReference type="Proteomes" id="UP000621492">
    <property type="component" value="Unassembled WGS sequence"/>
</dbReference>
<feature type="transmembrane region" description="Helical" evidence="1">
    <location>
        <begin position="55"/>
        <end position="75"/>
    </location>
</feature>
<proteinExistence type="predicted"/>
<accession>A0A9W5X737</accession>
<name>A0A9W5X737_9BACI</name>
<comment type="caution">
    <text evidence="2">The sequence shown here is derived from an EMBL/GenBank/DDBJ whole genome shotgun (WGS) entry which is preliminary data.</text>
</comment>
<gene>
    <name evidence="2" type="ORF">GCM10011409_33720</name>
</gene>
<evidence type="ECO:0000313" key="3">
    <source>
        <dbReference type="Proteomes" id="UP000621492"/>
    </source>
</evidence>